<name>A0A8X6G7B7_TRICU</name>
<comment type="caution">
    <text evidence="1">The sequence shown here is derived from an EMBL/GenBank/DDBJ whole genome shotgun (WGS) entry which is preliminary data.</text>
</comment>
<sequence>MTIFQSCIYSSTKIKERRDNVLHKQCLFHALVIQIKPAASDNLSGYKRTPIFLLTSVELCPVIRRFRNRLRSRDCTSLQFSSSFETKFNLTHTSFCNFGWQCSDA</sequence>
<dbReference type="Proteomes" id="UP000887116">
    <property type="component" value="Unassembled WGS sequence"/>
</dbReference>
<dbReference type="AlphaFoldDB" id="A0A8X6G7B7"/>
<keyword evidence="2" id="KW-1185">Reference proteome</keyword>
<evidence type="ECO:0000313" key="2">
    <source>
        <dbReference type="Proteomes" id="UP000887116"/>
    </source>
</evidence>
<protein>
    <submittedName>
        <fullName evidence="1">Uncharacterized protein</fullName>
    </submittedName>
</protein>
<dbReference type="EMBL" id="BMAO01004836">
    <property type="protein sequence ID" value="GFQ97377.1"/>
    <property type="molecule type" value="Genomic_DNA"/>
</dbReference>
<evidence type="ECO:0000313" key="1">
    <source>
        <dbReference type="EMBL" id="GFQ97377.1"/>
    </source>
</evidence>
<proteinExistence type="predicted"/>
<gene>
    <name evidence="1" type="ORF">TNCT_406532</name>
</gene>
<organism evidence="1 2">
    <name type="scientific">Trichonephila clavata</name>
    <name type="common">Joro spider</name>
    <name type="synonym">Nephila clavata</name>
    <dbReference type="NCBI Taxonomy" id="2740835"/>
    <lineage>
        <taxon>Eukaryota</taxon>
        <taxon>Metazoa</taxon>
        <taxon>Ecdysozoa</taxon>
        <taxon>Arthropoda</taxon>
        <taxon>Chelicerata</taxon>
        <taxon>Arachnida</taxon>
        <taxon>Araneae</taxon>
        <taxon>Araneomorphae</taxon>
        <taxon>Entelegynae</taxon>
        <taxon>Araneoidea</taxon>
        <taxon>Nephilidae</taxon>
        <taxon>Trichonephila</taxon>
    </lineage>
</organism>
<reference evidence="1" key="1">
    <citation type="submission" date="2020-07" db="EMBL/GenBank/DDBJ databases">
        <title>Multicomponent nature underlies the extraordinary mechanical properties of spider dragline silk.</title>
        <authorList>
            <person name="Kono N."/>
            <person name="Nakamura H."/>
            <person name="Mori M."/>
            <person name="Yoshida Y."/>
            <person name="Ohtoshi R."/>
            <person name="Malay A.D."/>
            <person name="Moran D.A.P."/>
            <person name="Tomita M."/>
            <person name="Numata K."/>
            <person name="Arakawa K."/>
        </authorList>
    </citation>
    <scope>NUCLEOTIDE SEQUENCE</scope>
</reference>
<accession>A0A8X6G7B7</accession>